<evidence type="ECO:0000256" key="1">
    <source>
        <dbReference type="ARBA" id="ARBA00000098"/>
    </source>
</evidence>
<evidence type="ECO:0000259" key="17">
    <source>
        <dbReference type="Pfam" id="PF17900"/>
    </source>
</evidence>
<dbReference type="Gene3D" id="1.10.390.10">
    <property type="entry name" value="Neutral Protease Domain 2"/>
    <property type="match status" value="1"/>
</dbReference>
<dbReference type="InterPro" id="IPR024601">
    <property type="entry name" value="Peptidase_M1_pepN_C"/>
</dbReference>
<dbReference type="InterPro" id="IPR027268">
    <property type="entry name" value="Peptidase_M4/M1_CTD_sf"/>
</dbReference>
<keyword evidence="11" id="KW-0482">Metalloprotease</keyword>
<dbReference type="Pfam" id="PF11940">
    <property type="entry name" value="DUF3458"/>
    <property type="match status" value="1"/>
</dbReference>
<evidence type="ECO:0000256" key="4">
    <source>
        <dbReference type="ARBA" id="ARBA00012564"/>
    </source>
</evidence>
<evidence type="ECO:0000256" key="10">
    <source>
        <dbReference type="ARBA" id="ARBA00022833"/>
    </source>
</evidence>
<dbReference type="SUPFAM" id="SSF63737">
    <property type="entry name" value="Leukotriene A4 hydrolase N-terminal domain"/>
    <property type="match status" value="1"/>
</dbReference>
<sequence>MDIATTPTSPEGNPELADAAPTPHDPPVIRREDYQPFPWIVPQTELEFVLGIDSTRVTSRLTIKRNPETESISPELRLNGDGIKTDMVMIDGARFGDWSMDEGDLLVNLPGESHTVEIVTHIDPSANTALMGLFASNGMLCTQCEAEGFRRITFFPDRPDVLSTYRVKMSGPKDLFPILLCNGNKVAEGDGNDGTHWAEWHDPWPKPSYLFALVAGDLVANSAPFTTQSGREVECNVWVREEDLARTDHALQSLHRSMKWDEETFGREYDLDLYNIVAVSDFNMGAMENKGLNVFNTKYVLADPDTATDADFDAVEGVIAHEYFHNWSGNRVTCRDWFQLSLKEGFTVLRDQLFSQDMQGEAVKRIEDVRILRAAQFPEDAGPLAHPIRPDSYREISNFYTATVYNKGAEVIRMMRTMAGAEDFRAGTDLYFDRHDGEAATCEDFITAIEDGAGLELAQFRRWYRQAGTPRIEVSQKLGDGDGLDVTFRQTVPDTPGQKNKGAMHIPLRVAVHCRETGALGEEQLIELRHDEQTISLPLAGPVPVLSINRGFTAPVIIERELESEDLVFLAAKDDDPFARYEALQDLAVRHLVAAASRELDQAGRAEGKRLVCDAFRSILSDPALDHSMRGELMMLPSETYLFEAMAGSDPAGIRKAEPLEIHKEREQLKTAIGVTLKRELESLYAQVADIPYDDPAGRGARKVKTQIAALFAASDPERAAVMASRQFDQADNMTDRQGALMVLCGLQHPAREERLQAFYDRYQGNALVIDKWFTLQALSLHPEVLSHVKTLAEHADFTMKNPNRVRSLYMAFAGNPQGFHAQDGSGYRMIADVILALDPINPQTAARFVSPLGKWRRIESVKAGLMKAELERIAVTEGLSRDTFEQVSRSLDG</sequence>
<dbReference type="EMBL" id="JACXLC010000001">
    <property type="protein sequence ID" value="MBD2843349.1"/>
    <property type="molecule type" value="Genomic_DNA"/>
</dbReference>
<dbReference type="Gene3D" id="1.25.50.10">
    <property type="entry name" value="Peptidase M1, alanyl aminopeptidase, C-terminal domain"/>
    <property type="match status" value="1"/>
</dbReference>
<reference evidence="18 19" key="1">
    <citation type="submission" date="2020-09" db="EMBL/GenBank/DDBJ databases">
        <authorList>
            <person name="Yoon J.-W."/>
        </authorList>
    </citation>
    <scope>NUCLEOTIDE SEQUENCE [LARGE SCALE GENOMIC DNA]</scope>
    <source>
        <strain evidence="18 19">KMU-140</strain>
    </source>
</reference>
<feature type="domain" description="Peptidase M1 alanyl aminopeptidase C-terminal" evidence="16">
    <location>
        <begin position="565"/>
        <end position="892"/>
    </location>
</feature>
<comment type="cofactor">
    <cofactor evidence="2">
        <name>Zn(2+)</name>
        <dbReference type="ChEBI" id="CHEBI:29105"/>
    </cofactor>
</comment>
<dbReference type="Gene3D" id="2.60.40.1730">
    <property type="entry name" value="tricorn interacting facor f3 domain"/>
    <property type="match status" value="1"/>
</dbReference>
<evidence type="ECO:0000256" key="3">
    <source>
        <dbReference type="ARBA" id="ARBA00010136"/>
    </source>
</evidence>
<dbReference type="EC" id="3.4.11.2" evidence="4 12"/>
<dbReference type="InterPro" id="IPR042097">
    <property type="entry name" value="Aminopeptidase_N-like_N_sf"/>
</dbReference>
<evidence type="ECO:0000256" key="11">
    <source>
        <dbReference type="ARBA" id="ARBA00023049"/>
    </source>
</evidence>
<dbReference type="InterPro" id="IPR037144">
    <property type="entry name" value="Peptidase_M1_pepN_C_sf"/>
</dbReference>
<keyword evidence="19" id="KW-1185">Reference proteome</keyword>
<dbReference type="GO" id="GO:0004177">
    <property type="term" value="F:aminopeptidase activity"/>
    <property type="evidence" value="ECO:0007669"/>
    <property type="project" value="UniProtKB-KW"/>
</dbReference>
<comment type="similarity">
    <text evidence="3">Belongs to the peptidase M1 family.</text>
</comment>
<proteinExistence type="inferred from homology"/>
<evidence type="ECO:0000256" key="12">
    <source>
        <dbReference type="NCBIfam" id="TIGR02414"/>
    </source>
</evidence>
<evidence type="ECO:0000259" key="16">
    <source>
        <dbReference type="Pfam" id="PF17432"/>
    </source>
</evidence>
<evidence type="ECO:0000256" key="2">
    <source>
        <dbReference type="ARBA" id="ARBA00001947"/>
    </source>
</evidence>
<comment type="catalytic activity">
    <reaction evidence="1">
        <text>Release of an N-terminal amino acid, Xaa-|-Yaa- from a peptide, amide or arylamide. Xaa is preferably Ala, but may be most amino acids including Pro (slow action). When a terminal hydrophobic residue is followed by a prolyl residue, the two may be released as an intact Xaa-Pro dipeptide.</text>
        <dbReference type="EC" id="3.4.11.2"/>
    </reaction>
</comment>
<dbReference type="Proteomes" id="UP000635384">
    <property type="component" value="Unassembled WGS sequence"/>
</dbReference>
<dbReference type="InterPro" id="IPR012779">
    <property type="entry name" value="Peptidase_M1_pepN"/>
</dbReference>
<feature type="region of interest" description="Disordered" evidence="13">
    <location>
        <begin position="1"/>
        <end position="31"/>
    </location>
</feature>
<evidence type="ECO:0000256" key="9">
    <source>
        <dbReference type="ARBA" id="ARBA00022801"/>
    </source>
</evidence>
<evidence type="ECO:0000256" key="13">
    <source>
        <dbReference type="SAM" id="MobiDB-lite"/>
    </source>
</evidence>
<feature type="domain" description="Peptidase M1 alanyl aminopeptidase Ig-like fold" evidence="15">
    <location>
        <begin position="468"/>
        <end position="560"/>
    </location>
</feature>
<accession>A0ABR8KY28</accession>
<comment type="caution">
    <text evidence="18">The sequence shown here is derived from an EMBL/GenBank/DDBJ whole genome shotgun (WGS) entry which is preliminary data.</text>
</comment>
<evidence type="ECO:0000256" key="6">
    <source>
        <dbReference type="ARBA" id="ARBA00022438"/>
    </source>
</evidence>
<dbReference type="Pfam" id="PF01433">
    <property type="entry name" value="Peptidase_M1"/>
    <property type="match status" value="1"/>
</dbReference>
<dbReference type="Pfam" id="PF17900">
    <property type="entry name" value="Peptidase_M1_N"/>
    <property type="match status" value="1"/>
</dbReference>
<dbReference type="Gene3D" id="3.30.2010.30">
    <property type="match status" value="1"/>
</dbReference>
<keyword evidence="8" id="KW-0479">Metal-binding</keyword>
<dbReference type="InterPro" id="IPR035414">
    <property type="entry name" value="Peptidase_M1_pepN_Ig-like"/>
</dbReference>
<evidence type="ECO:0000256" key="7">
    <source>
        <dbReference type="ARBA" id="ARBA00022670"/>
    </source>
</evidence>
<keyword evidence="7" id="KW-0645">Protease</keyword>
<feature type="domain" description="Peptidase M1 membrane alanine aminopeptidase" evidence="14">
    <location>
        <begin position="250"/>
        <end position="463"/>
    </location>
</feature>
<dbReference type="InterPro" id="IPR038438">
    <property type="entry name" value="PepN_Ig-like_sf"/>
</dbReference>
<dbReference type="InterPro" id="IPR001930">
    <property type="entry name" value="Peptidase_M1"/>
</dbReference>
<keyword evidence="10" id="KW-0862">Zinc</keyword>
<dbReference type="NCBIfam" id="TIGR02414">
    <property type="entry name" value="pepN_proteo"/>
    <property type="match status" value="1"/>
</dbReference>
<dbReference type="PANTHER" id="PTHR46322">
    <property type="entry name" value="PUROMYCIN-SENSITIVE AMINOPEPTIDASE"/>
    <property type="match status" value="1"/>
</dbReference>
<organism evidence="18 19">
    <name type="scientific">Erythrobacter rubeus</name>
    <dbReference type="NCBI Taxonomy" id="2760803"/>
    <lineage>
        <taxon>Bacteria</taxon>
        <taxon>Pseudomonadati</taxon>
        <taxon>Pseudomonadota</taxon>
        <taxon>Alphaproteobacteria</taxon>
        <taxon>Sphingomonadales</taxon>
        <taxon>Erythrobacteraceae</taxon>
        <taxon>Erythrobacter/Porphyrobacter group</taxon>
        <taxon>Erythrobacter</taxon>
    </lineage>
</organism>
<evidence type="ECO:0000259" key="14">
    <source>
        <dbReference type="Pfam" id="PF01433"/>
    </source>
</evidence>
<evidence type="ECO:0000313" key="18">
    <source>
        <dbReference type="EMBL" id="MBD2843349.1"/>
    </source>
</evidence>
<dbReference type="SUPFAM" id="SSF55486">
    <property type="entry name" value="Metalloproteases ('zincins'), catalytic domain"/>
    <property type="match status" value="1"/>
</dbReference>
<evidence type="ECO:0000259" key="15">
    <source>
        <dbReference type="Pfam" id="PF11940"/>
    </source>
</evidence>
<feature type="domain" description="Aminopeptidase N-like N-terminal" evidence="17">
    <location>
        <begin position="117"/>
        <end position="210"/>
    </location>
</feature>
<keyword evidence="9 18" id="KW-0378">Hydrolase</keyword>
<evidence type="ECO:0000313" key="19">
    <source>
        <dbReference type="Proteomes" id="UP000635384"/>
    </source>
</evidence>
<evidence type="ECO:0000256" key="8">
    <source>
        <dbReference type="ARBA" id="ARBA00022723"/>
    </source>
</evidence>
<dbReference type="Gene3D" id="2.60.40.1840">
    <property type="match status" value="1"/>
</dbReference>
<dbReference type="Pfam" id="PF17432">
    <property type="entry name" value="DUF3458_C"/>
    <property type="match status" value="1"/>
</dbReference>
<dbReference type="InterPro" id="IPR014782">
    <property type="entry name" value="Peptidase_M1_dom"/>
</dbReference>
<dbReference type="InterPro" id="IPR045357">
    <property type="entry name" value="Aminopeptidase_N-like_N"/>
</dbReference>
<name>A0ABR8KY28_9SPHN</name>
<gene>
    <name evidence="18" type="primary">pepN</name>
    <name evidence="18" type="ORF">IB285_13895</name>
</gene>
<evidence type="ECO:0000256" key="5">
    <source>
        <dbReference type="ARBA" id="ARBA00015611"/>
    </source>
</evidence>
<dbReference type="PANTHER" id="PTHR46322:SF1">
    <property type="entry name" value="PUROMYCIN-SENSITIVE AMINOPEPTIDASE"/>
    <property type="match status" value="1"/>
</dbReference>
<protein>
    <recommendedName>
        <fullName evidence="5 12">Aminopeptidase N</fullName>
        <ecNumber evidence="4 12">3.4.11.2</ecNumber>
    </recommendedName>
</protein>
<keyword evidence="6 18" id="KW-0031">Aminopeptidase</keyword>
<dbReference type="CDD" id="cd09600">
    <property type="entry name" value="M1_APN"/>
    <property type="match status" value="1"/>
</dbReference>
<dbReference type="RefSeq" id="WP_190788718.1">
    <property type="nucleotide sequence ID" value="NZ_JACXLC010000001.1"/>
</dbReference>
<dbReference type="PRINTS" id="PR00756">
    <property type="entry name" value="ALADIPTASE"/>
</dbReference>
<feature type="compositionally biased region" description="Polar residues" evidence="13">
    <location>
        <begin position="1"/>
        <end position="11"/>
    </location>
</feature>